<feature type="compositionally biased region" description="Polar residues" evidence="6">
    <location>
        <begin position="545"/>
        <end position="554"/>
    </location>
</feature>
<feature type="compositionally biased region" description="Acidic residues" evidence="6">
    <location>
        <begin position="11"/>
        <end position="28"/>
    </location>
</feature>
<feature type="region of interest" description="Disordered" evidence="6">
    <location>
        <begin position="1056"/>
        <end position="1076"/>
    </location>
</feature>
<feature type="domain" description="A kinase-anchoring proteins AKAP-5 and AKAP-12 calmodulin (CaM)-binding" evidence="7">
    <location>
        <begin position="560"/>
        <end position="580"/>
    </location>
</feature>
<evidence type="ECO:0000256" key="5">
    <source>
        <dbReference type="ARBA" id="ARBA00023288"/>
    </source>
</evidence>
<feature type="region of interest" description="Disordered" evidence="6">
    <location>
        <begin position="1722"/>
        <end position="1755"/>
    </location>
</feature>
<feature type="compositionally biased region" description="Basic and acidic residues" evidence="6">
    <location>
        <begin position="528"/>
        <end position="544"/>
    </location>
</feature>
<organism evidence="8 9">
    <name type="scientific">Merluccius polli</name>
    <name type="common">Benguela hake</name>
    <name type="synonym">Merluccius cadenati</name>
    <dbReference type="NCBI Taxonomy" id="89951"/>
    <lineage>
        <taxon>Eukaryota</taxon>
        <taxon>Metazoa</taxon>
        <taxon>Chordata</taxon>
        <taxon>Craniata</taxon>
        <taxon>Vertebrata</taxon>
        <taxon>Euteleostomi</taxon>
        <taxon>Actinopterygii</taxon>
        <taxon>Neopterygii</taxon>
        <taxon>Teleostei</taxon>
        <taxon>Neoteleostei</taxon>
        <taxon>Acanthomorphata</taxon>
        <taxon>Zeiogadaria</taxon>
        <taxon>Gadariae</taxon>
        <taxon>Gadiformes</taxon>
        <taxon>Gadoidei</taxon>
        <taxon>Merlucciidae</taxon>
        <taxon>Merluccius</taxon>
    </lineage>
</organism>
<keyword evidence="5" id="KW-0449">Lipoprotein</keyword>
<feature type="region of interest" description="Disordered" evidence="6">
    <location>
        <begin position="98"/>
        <end position="118"/>
    </location>
</feature>
<feature type="region of interest" description="Disordered" evidence="6">
    <location>
        <begin position="451"/>
        <end position="715"/>
    </location>
</feature>
<feature type="region of interest" description="Disordered" evidence="6">
    <location>
        <begin position="1916"/>
        <end position="1935"/>
    </location>
</feature>
<dbReference type="GO" id="GO:0007165">
    <property type="term" value="P:signal transduction"/>
    <property type="evidence" value="ECO:0007669"/>
    <property type="project" value="TreeGrafter"/>
</dbReference>
<dbReference type="GO" id="GO:0051018">
    <property type="term" value="F:protein kinase A binding"/>
    <property type="evidence" value="ECO:0007669"/>
    <property type="project" value="InterPro"/>
</dbReference>
<accession>A0AA47M9M4</accession>
<feature type="domain" description="A kinase-anchoring proteins AKAP-5 and AKAP-12 calmodulin (CaM)-binding" evidence="7">
    <location>
        <begin position="433"/>
        <end position="453"/>
    </location>
</feature>
<gene>
    <name evidence="8" type="primary">AKAP12</name>
    <name evidence="8" type="ORF">N1851_028053</name>
</gene>
<feature type="compositionally biased region" description="Polar residues" evidence="6">
    <location>
        <begin position="3024"/>
        <end position="3039"/>
    </location>
</feature>
<feature type="region of interest" description="Disordered" evidence="6">
    <location>
        <begin position="139"/>
        <end position="266"/>
    </location>
</feature>
<evidence type="ECO:0000259" key="7">
    <source>
        <dbReference type="PROSITE" id="PS51893"/>
    </source>
</evidence>
<dbReference type="EMBL" id="JAOPHQ010005260">
    <property type="protein sequence ID" value="KAK0136052.1"/>
    <property type="molecule type" value="Genomic_DNA"/>
</dbReference>
<evidence type="ECO:0000313" key="9">
    <source>
        <dbReference type="Proteomes" id="UP001174136"/>
    </source>
</evidence>
<feature type="compositionally biased region" description="Basic residues" evidence="6">
    <location>
        <begin position="565"/>
        <end position="576"/>
    </location>
</feature>
<feature type="region of interest" description="Disordered" evidence="6">
    <location>
        <begin position="939"/>
        <end position="993"/>
    </location>
</feature>
<dbReference type="PANTHER" id="PTHR23209">
    <property type="entry name" value="A-KINASE ANCHOR PROTEIN 12"/>
    <property type="match status" value="1"/>
</dbReference>
<feature type="compositionally biased region" description="Basic and acidic residues" evidence="6">
    <location>
        <begin position="613"/>
        <end position="627"/>
    </location>
</feature>
<dbReference type="PROSITE" id="PS51893">
    <property type="entry name" value="AKAP_CAM_BD"/>
    <property type="match status" value="2"/>
</dbReference>
<dbReference type="GO" id="GO:0005516">
    <property type="term" value="F:calmodulin binding"/>
    <property type="evidence" value="ECO:0007669"/>
    <property type="project" value="UniProtKB-KW"/>
</dbReference>
<evidence type="ECO:0000256" key="3">
    <source>
        <dbReference type="ARBA" id="ARBA00022860"/>
    </source>
</evidence>
<feature type="compositionally biased region" description="Basic and acidic residues" evidence="6">
    <location>
        <begin position="1925"/>
        <end position="1935"/>
    </location>
</feature>
<feature type="region of interest" description="Disordered" evidence="6">
    <location>
        <begin position="2988"/>
        <end position="3054"/>
    </location>
</feature>
<feature type="compositionally biased region" description="Polar residues" evidence="6">
    <location>
        <begin position="244"/>
        <end position="258"/>
    </location>
</feature>
<feature type="compositionally biased region" description="Low complexity" evidence="6">
    <location>
        <begin position="1"/>
        <end position="10"/>
    </location>
</feature>
<evidence type="ECO:0000256" key="2">
    <source>
        <dbReference type="ARBA" id="ARBA00022553"/>
    </source>
</evidence>
<feature type="compositionally biased region" description="Basic and acidic residues" evidence="6">
    <location>
        <begin position="577"/>
        <end position="588"/>
    </location>
</feature>
<feature type="compositionally biased region" description="Basic and acidic residues" evidence="6">
    <location>
        <begin position="963"/>
        <end position="978"/>
    </location>
</feature>
<feature type="region of interest" description="Disordered" evidence="6">
    <location>
        <begin position="2877"/>
        <end position="2900"/>
    </location>
</feature>
<dbReference type="GO" id="GO:0010739">
    <property type="term" value="P:positive regulation of protein kinase A signaling"/>
    <property type="evidence" value="ECO:0007669"/>
    <property type="project" value="InterPro"/>
</dbReference>
<dbReference type="InterPro" id="IPR001573">
    <property type="entry name" value="AKAP_WSK"/>
</dbReference>
<feature type="compositionally biased region" description="Basic and acidic residues" evidence="6">
    <location>
        <begin position="509"/>
        <end position="520"/>
    </location>
</feature>
<name>A0AA47M9M4_MERPO</name>
<dbReference type="GO" id="GO:0005737">
    <property type="term" value="C:cytoplasm"/>
    <property type="evidence" value="ECO:0007669"/>
    <property type="project" value="TreeGrafter"/>
</dbReference>
<dbReference type="Pfam" id="PF03832">
    <property type="entry name" value="WSK"/>
    <property type="match status" value="1"/>
</dbReference>
<feature type="compositionally biased region" description="Polar residues" evidence="6">
    <location>
        <begin position="2881"/>
        <end position="2897"/>
    </location>
</feature>
<evidence type="ECO:0000256" key="1">
    <source>
        <dbReference type="ARBA" id="ARBA00004635"/>
    </source>
</evidence>
<feature type="compositionally biased region" description="Basic and acidic residues" evidence="6">
    <location>
        <begin position="217"/>
        <end position="241"/>
    </location>
</feature>
<comment type="caution">
    <text evidence="8">The sequence shown here is derived from an EMBL/GenBank/DDBJ whole genome shotgun (WGS) entry which is preliminary data.</text>
</comment>
<feature type="compositionally biased region" description="Basic and acidic residues" evidence="6">
    <location>
        <begin position="396"/>
        <end position="410"/>
    </location>
</feature>
<proteinExistence type="predicted"/>
<feature type="compositionally biased region" description="Acidic residues" evidence="6">
    <location>
        <begin position="3002"/>
        <end position="3012"/>
    </location>
</feature>
<reference evidence="8" key="1">
    <citation type="journal article" date="2023" name="Front. Mar. Sci.">
        <title>A new Merluccius polli reference genome to investigate the effects of global change in West African waters.</title>
        <authorList>
            <person name="Mateo J.L."/>
            <person name="Blanco-Fernandez C."/>
            <person name="Garcia-Vazquez E."/>
            <person name="Machado-Schiaffino G."/>
        </authorList>
    </citation>
    <scope>NUCLEOTIDE SEQUENCE</scope>
    <source>
        <strain evidence="8">C29</strain>
        <tissue evidence="8">Fin</tissue>
    </source>
</reference>
<feature type="compositionally biased region" description="Polar residues" evidence="6">
    <location>
        <begin position="704"/>
        <end position="714"/>
    </location>
</feature>
<keyword evidence="4" id="KW-0472">Membrane</keyword>
<evidence type="ECO:0000313" key="8">
    <source>
        <dbReference type="EMBL" id="KAK0136052.1"/>
    </source>
</evidence>
<feature type="compositionally biased region" description="Polar residues" evidence="6">
    <location>
        <begin position="651"/>
        <end position="666"/>
    </location>
</feature>
<dbReference type="InterPro" id="IPR028540">
    <property type="entry name" value="AKAP12"/>
</dbReference>
<comment type="subcellular location">
    <subcellularLocation>
        <location evidence="1">Membrane</location>
        <topology evidence="1">Lipid-anchor</topology>
    </subcellularLocation>
</comment>
<feature type="region of interest" description="Disordered" evidence="6">
    <location>
        <begin position="3071"/>
        <end position="3092"/>
    </location>
</feature>
<feature type="compositionally biased region" description="Basic and acidic residues" evidence="6">
    <location>
        <begin position="3042"/>
        <end position="3054"/>
    </location>
</feature>
<evidence type="ECO:0000256" key="6">
    <source>
        <dbReference type="SAM" id="MobiDB-lite"/>
    </source>
</evidence>
<keyword evidence="3" id="KW-0112">Calmodulin-binding</keyword>
<protein>
    <submittedName>
        <fullName evidence="8">A-kinase anchor protein 12</fullName>
    </submittedName>
</protein>
<feature type="region of interest" description="Disordered" evidence="6">
    <location>
        <begin position="279"/>
        <end position="301"/>
    </location>
</feature>
<feature type="region of interest" description="Disordered" evidence="6">
    <location>
        <begin position="386"/>
        <end position="436"/>
    </location>
</feature>
<dbReference type="GO" id="GO:0090036">
    <property type="term" value="P:regulation of protein kinase C signaling"/>
    <property type="evidence" value="ECO:0007669"/>
    <property type="project" value="InterPro"/>
</dbReference>
<evidence type="ECO:0000256" key="4">
    <source>
        <dbReference type="ARBA" id="ARBA00023136"/>
    </source>
</evidence>
<keyword evidence="2" id="KW-0597">Phosphoprotein</keyword>
<feature type="region of interest" description="Disordered" evidence="6">
    <location>
        <begin position="331"/>
        <end position="357"/>
    </location>
</feature>
<sequence length="3175" mass="346117">MGNTQSAQTDQDPDPDPEQVQDQDQDSTVEDKLLQNNGQISGLRGKPDDPLAELKDHLKDEVIDEVCDTESALVSAREEVSETFETVDDKEVLLEDVEINDRTDSDPNADEAVLNEKEDRMNEINKSFRRFFSNIGLRLTVKQDTDEQQAETASDELPNGEEEPSSLGDTCDTANKSASETGENNADHHMAQDSADNESTTCPTVTDMTSEDIQENVEDKTTAATEVEQKAAEETLAHADTEDGTTSGAEPEASSPQDSAEEEVLSPIKVFFTTGIFSSLGRKKKPAEEEKQNETNDKELVDMVRQEQGGTEEVGKDLAKDEVCQSVERAVAEEKQQTEEGNEEVILESAPTTNGHGIRENLLTANEEILSSQEKVSSSLCLLSGKVSKKQRGRKKSSDSTERVSDHLHSSVESAESTTEESPAVAPEEVKEESAWESFKRLLTPKKFQRRTILSNEEAVISSTPDEPKPSEGEELDVSTDERRKRKDSIVSWDALLCGSGNRRSRKSSNADEQKPKAEGDDTSPASELKHATDLDSSHERDDNLASSPEQGGSPSEDEGSTWKSFKRLVTPKRKSRVGEETKEHTSDSEIIQDESSFSLKKFLPGRKKRRPSEKQEQVPSDKPEREEQSDEEDSETPAVIPLSECDTPETESQVKTLAVIKSQTPEPEDYEGQEEVTGQTTEAIIMSDSTPALPEETKDTETALENPTSTTPASMKEVDDLTEFISKLQQLSDIPEEGLIEESVATPASFAEDAARDDTIADIMEFTSEAVTAPEPIDITAEDETEMVSATSQLTSSSKTSGNTTPVPAEYDVIERDDLLHQVVETIFATPDEALVSASDQSPEIIAASVSRQILEASILKEPTILQPHKTSDVTLLCTGLTVEAFGAIDKVVVMAETECLSEMMEAISTQCLSEDTTEEFHTAGISVDEELKYINESQPEVDSSSEENKTMNSEVSPQADAVHEAEISIEDHKNDNEQANEITPPGTDSHVEATVKTDNEALSQTNEVLEDKYDQIKESTTNDEAQVQIDEMVDESETLTLTDACISINSEEVSGAQADEMPATSEATPTDETVKGTDLLSGEEMRDVTKLSVGDEEQHELFDVMEAVAEVEHVPVSAPVEPEEVVIEADKSNSQLQSCSSVDVEQAEQGSVQELESQSITEDIPLQDSTVPEGEGVSVEQMQQTPLETETYIKEEVAEIVQDAQVQDGDQTTEVRGELQIETSVEETVDCEESNVQVLEHKKKDRATVENDPMEVPQEDDELTEVRDELETLTSLYVASVISDASIVHVLEKQLISEDNAESQAEDATSEVEKEAAIMTEQVLAEKELVSIENDPCDEHRHVLVQEDGQLTEVTDEFETSQSVHVGALNSESIIVEVHQKQIISEDIIGSNTENASTSITDEDETESVTQSEQLLLEKEFVTVENDLREVPQHVPVEDSGQIIEVTNELEELTSVHVASVNCDASPVHEVEKEAATVSEHNVADKELVSIENDPCNVPRQVLVQEDGKLTEVTDELEILTSVHVGALNSESRIIEVHEKQVTSEDRGSNAENAKTLITVEDVKETVTQSEQSLLEKELVTVESNLSDEPQHISVTMELETSACAHVIEKPVTSEDLGSNAENAKTVIEIEDEKETVTQSEQSFLEKEVVTVESDLSEEPQHISVTDDVQVTEVTKELQASTFASVDSNDGIAEVLEKQVESEDLGSNAENASSLITVEKEKETVTQSEQSLLEKDSVTVESDLSEEPKHISDVQVAEDTKDLEASTSGHVVSVDSNAGIGEVLEKQVVSEDLPVPVGASASVTDEVENETGVLIEQALVERNLPTMDNDHTEIPQQSVVEEDGEAVKVSEFESPPTLQIAPLISESGIVEVIEKPVTSEDLGSNAENAKTVIGIEDEKETVTQSEQSLLEKDSVTVESDLSEEQKHISDPNEIDKVSTEFEAPPSLQIAPRIAESIIVEVIEEQLTFEDLGSNAENVNTVITVEDEKETVTQSEQSLLEKELVSVESNREKPQHISVTDDVQVPEDSKELEASTSVYVASVDSTADRGSNAENAKTLITVEDVKETVTQSEQSLLEKELVTVESNLSDEPQHISVTEDVQVAEVTMELETSACAHVASSVEVLEKQVVSEDIPVPVGASASVTDEVENETGVLIEQALVERNLPTMDNDHTEIPQQSVVEEDGGVVKVSEFESPPTLQIAPLISESGIVEVIEKPVTSEDLGSNAENAKTIIEIEDEKETVTQSEQSFLEKELVTVESDLTPRIAESIIVEVIEEQLTFEDLGSNAENVNTVITVEDEKETVTQSEQSLLEKELVSVESNREKPQHISVTDDVQVAEDSKELEASTSFYVASVDSTAGIIEVLETQVVSEDIPVPIGASASVTAEVEHEIGSKLLWEKSFQPWMTTPDEIPQQNFVKEDGEVVKVSTERKAPPSLQTAPLIAESSIVEVHEKQVISEDLVSNAVNANISIKVEDEKETVTQSEQSLLETELVTIESNLNGEPQHISVTDDVLVVEVTKELETSAFAHEASVDSHAGIVEVLIKQVVISVPDGASALVTTGVEIETGVLIEQALVVKEHPTVDDDPYEIPQHGVVKEDGEVVKVFEAPPTVQTAPLISESSIVEVIEKHVLPEDIQVTDAGKASASTTAEAEKEAAVLVEQALVEKELITVVDDPNEVPRQCTVKNNDELADVTNVLDGSTAVHIASITSDTSTQHALSEAIPAPDTEHALDSVTVEVMNRVVVLTEHAVVEKEIQTKEGDPNEVPKHSAVKNNDQLAEVTELLEVPTAVNTASTAPEMSVPKVIEKPVLLENISAPDTENAVALVVPEPSHEQVPTGVDIEGDIHEPAEKEEESNAEVVEDDVAMQEEEGAATEAYVKTSTPDDTNTQTPNITDPSLDGVATEAERQETMEPVRVLQPVVRQDMIEVAEEIKGEVDAEVESVEEVGVTDANENMDVGCNVENEGENVPTSLATQDEIMGETNEVTAKEVDQQEQQTQASEEEEKEESCSETEPMSAEQAITPPTEQTATEITQSEPSELEDHKVTEDKSDAWMERSVTEVVIEEQLASPHVLATTDDASIEEPKTDLEETKVELKKESDVHAIEEEPACPPEVLAVKETIEAKQEQTYSCQVVTPSNTGIVAPQNISSEKVEPTVKMEVTELQVIGESGTKH</sequence>
<feature type="compositionally biased region" description="Low complexity" evidence="6">
    <location>
        <begin position="411"/>
        <end position="426"/>
    </location>
</feature>
<dbReference type="Proteomes" id="UP001174136">
    <property type="component" value="Unassembled WGS sequence"/>
</dbReference>
<feature type="compositionally biased region" description="Polar residues" evidence="6">
    <location>
        <begin position="197"/>
        <end position="208"/>
    </location>
</feature>
<dbReference type="PANTHER" id="PTHR23209:SF4">
    <property type="entry name" value="A-KINASE ANCHOR PROTEIN 12"/>
    <property type="match status" value="1"/>
</dbReference>
<feature type="compositionally biased region" description="Basic and acidic residues" evidence="6">
    <location>
        <begin position="286"/>
        <end position="301"/>
    </location>
</feature>
<feature type="compositionally biased region" description="Polar residues" evidence="6">
    <location>
        <begin position="172"/>
        <end position="184"/>
    </location>
</feature>
<keyword evidence="9" id="KW-1185">Reference proteome</keyword>
<dbReference type="GO" id="GO:0016020">
    <property type="term" value="C:membrane"/>
    <property type="evidence" value="ECO:0007669"/>
    <property type="project" value="UniProtKB-SubCell"/>
</dbReference>
<feature type="region of interest" description="Disordered" evidence="6">
    <location>
        <begin position="1"/>
        <end position="29"/>
    </location>
</feature>